<dbReference type="OrthoDB" id="5614404at2"/>
<organism evidence="2 3">
    <name type="scientific">Marinomonas mediterranea (strain ATCC 700492 / JCM 21426 / NBRC 103028 / MMB-1)</name>
    <dbReference type="NCBI Taxonomy" id="717774"/>
    <lineage>
        <taxon>Bacteria</taxon>
        <taxon>Pseudomonadati</taxon>
        <taxon>Pseudomonadota</taxon>
        <taxon>Gammaproteobacteria</taxon>
        <taxon>Oceanospirillales</taxon>
        <taxon>Oceanospirillaceae</taxon>
        <taxon>Marinomonas</taxon>
    </lineage>
</organism>
<dbReference type="RefSeq" id="WP_013659630.1">
    <property type="nucleotide sequence ID" value="NC_015276.1"/>
</dbReference>
<name>F2JYU9_MARM1</name>
<proteinExistence type="predicted"/>
<dbReference type="AlphaFoldDB" id="F2JYU9"/>
<dbReference type="KEGG" id="mme:Marme_0425"/>
<keyword evidence="1" id="KW-0145">Chemotaxis</keyword>
<dbReference type="SUPFAM" id="SSF103039">
    <property type="entry name" value="CheC-like"/>
    <property type="match status" value="1"/>
</dbReference>
<accession>F2JYU9</accession>
<dbReference type="Gene3D" id="3.40.1550.10">
    <property type="entry name" value="CheC-like"/>
    <property type="match status" value="1"/>
</dbReference>
<evidence type="ECO:0000313" key="3">
    <source>
        <dbReference type="Proteomes" id="UP000001062"/>
    </source>
</evidence>
<sequence length="281" mass="31905">MNTKFFGQFLLEKGIINREQLLEALDAQRKSAPLLGDIAIEKEWITAQQAARINTEQRRQDKRFGEIAISLALLDDSQIGVLLSEQKFRRQYFGEILAELGYISRDDLDTQLVKHRQYNNEFAAHIDTSFEDSALGTKARAVSELFSRFYQRMMKTSISITDVFNTLPENKQGDLFWTQTIQSDKTYHLTLSLNKEHACLIASNFLDITIDELDELSIDAVCEFLNTFLGHAYIKISNDTMPKIQPPQHHAALTNMPISVCTTLMFDSGKFAIGVSISIAE</sequence>
<protein>
    <recommendedName>
        <fullName evidence="4">Chemotaxis phosphatase CheX-like domain-containing protein</fullName>
    </recommendedName>
</protein>
<dbReference type="GO" id="GO:0006935">
    <property type="term" value="P:chemotaxis"/>
    <property type="evidence" value="ECO:0007669"/>
    <property type="project" value="UniProtKB-KW"/>
</dbReference>
<dbReference type="InterPro" id="IPR037257">
    <property type="entry name" value="T2SS_E_N_sf"/>
</dbReference>
<reference evidence="2 3" key="1">
    <citation type="journal article" date="2012" name="Stand. Genomic Sci.">
        <title>Complete genome sequence of the melanogenic marine bacterium Marinomonas mediterranea type strain (MMB-1(T)).</title>
        <authorList>
            <person name="Lucas-Elio P."/>
            <person name="Goodwin L."/>
            <person name="Woyke T."/>
            <person name="Pitluck S."/>
            <person name="Nolan M."/>
            <person name="Kyrpides N.C."/>
            <person name="Detter J.C."/>
            <person name="Copeland A."/>
            <person name="Teshima H."/>
            <person name="Bruce D."/>
            <person name="Detter C."/>
            <person name="Tapia R."/>
            <person name="Han S."/>
            <person name="Land M.L."/>
            <person name="Ivanova N."/>
            <person name="Mikhailova N."/>
            <person name="Johnston A.W."/>
            <person name="Sanchez-Amat A."/>
        </authorList>
    </citation>
    <scope>NUCLEOTIDE SEQUENCE [LARGE SCALE GENOMIC DNA]</scope>
    <source>
        <strain evidence="3">ATCC 700492 / JCM 21426 / NBRC 103028 / MMB-1</strain>
    </source>
</reference>
<dbReference type="InterPro" id="IPR028976">
    <property type="entry name" value="CheC-like_sf"/>
</dbReference>
<evidence type="ECO:0000256" key="1">
    <source>
        <dbReference type="ARBA" id="ARBA00022500"/>
    </source>
</evidence>
<dbReference type="PATRIC" id="fig|717774.3.peg.438"/>
<dbReference type="Proteomes" id="UP000001062">
    <property type="component" value="Chromosome"/>
</dbReference>
<dbReference type="EMBL" id="CP002583">
    <property type="protein sequence ID" value="ADZ89724.1"/>
    <property type="molecule type" value="Genomic_DNA"/>
</dbReference>
<keyword evidence="3" id="KW-1185">Reference proteome</keyword>
<dbReference type="eggNOG" id="COG1406">
    <property type="taxonomic scope" value="Bacteria"/>
</dbReference>
<evidence type="ECO:0000313" key="2">
    <source>
        <dbReference type="EMBL" id="ADZ89724.1"/>
    </source>
</evidence>
<dbReference type="HOGENOM" id="CLU_052003_0_0_6"/>
<evidence type="ECO:0008006" key="4">
    <source>
        <dbReference type="Google" id="ProtNLM"/>
    </source>
</evidence>
<dbReference type="SUPFAM" id="SSF160246">
    <property type="entry name" value="EspE N-terminal domain-like"/>
    <property type="match status" value="2"/>
</dbReference>
<dbReference type="STRING" id="717774.Marme_0425"/>
<gene>
    <name evidence="2" type="ordered locus">Marme_0425</name>
</gene>